<reference evidence="1 2" key="1">
    <citation type="submission" date="2019-06" db="EMBL/GenBank/DDBJ databases">
        <title>Whole genome shotgun sequence of Cellulomonas uda NBRC 3747.</title>
        <authorList>
            <person name="Hosoyama A."/>
            <person name="Uohara A."/>
            <person name="Ohji S."/>
            <person name="Ichikawa N."/>
        </authorList>
    </citation>
    <scope>NUCLEOTIDE SEQUENCE [LARGE SCALE GENOMIC DNA]</scope>
    <source>
        <strain evidence="1 2">NBRC 3747</strain>
    </source>
</reference>
<protein>
    <submittedName>
        <fullName evidence="1">Uncharacterized protein</fullName>
    </submittedName>
</protein>
<gene>
    <name evidence="1" type="ORF">CUD01_26290</name>
</gene>
<dbReference type="AlphaFoldDB" id="A0A4Y3KGI8"/>
<dbReference type="Proteomes" id="UP000315842">
    <property type="component" value="Unassembled WGS sequence"/>
</dbReference>
<proteinExistence type="predicted"/>
<dbReference type="Pfam" id="PF19458">
    <property type="entry name" value="DUF5995"/>
    <property type="match status" value="1"/>
</dbReference>
<keyword evidence="2" id="KW-1185">Reference proteome</keyword>
<evidence type="ECO:0000313" key="1">
    <source>
        <dbReference type="EMBL" id="GEA82185.1"/>
    </source>
</evidence>
<dbReference type="EMBL" id="BJLP01000050">
    <property type="protein sequence ID" value="GEA82185.1"/>
    <property type="molecule type" value="Genomic_DNA"/>
</dbReference>
<name>A0A4Y3KGI8_CELUD</name>
<dbReference type="InterPro" id="IPR046037">
    <property type="entry name" value="DUF5995"/>
</dbReference>
<evidence type="ECO:0000313" key="2">
    <source>
        <dbReference type="Proteomes" id="UP000315842"/>
    </source>
</evidence>
<dbReference type="RefSeq" id="WP_141321731.1">
    <property type="nucleotide sequence ID" value="NZ_BJLP01000050.1"/>
</dbReference>
<organism evidence="1 2">
    <name type="scientific">Cellulomonas uda</name>
    <dbReference type="NCBI Taxonomy" id="1714"/>
    <lineage>
        <taxon>Bacteria</taxon>
        <taxon>Bacillati</taxon>
        <taxon>Actinomycetota</taxon>
        <taxon>Actinomycetes</taxon>
        <taxon>Micrococcales</taxon>
        <taxon>Cellulomonadaceae</taxon>
        <taxon>Cellulomonas</taxon>
    </lineage>
</organism>
<comment type="caution">
    <text evidence="1">The sequence shown here is derived from an EMBL/GenBank/DDBJ whole genome shotgun (WGS) entry which is preliminary data.</text>
</comment>
<accession>A0A4Y3KGI8</accession>
<sequence>MGQDSGARTSAGSGSTAGSVAGSAGAVAGSVAGSVALGRVVAAMDAEREQWPAGDGLGVFSDVYRQVTVLVARRVVDGTFGDPAFVEDLDVRFADLYLDVPRDLAARRPVNRAWAPLVERRAHRGIWPVQFALAGMNAHINHDLALAVVATCEARGTTPSARGVHADFERVNDVLAEVVRPVRQSFLDRRVVAAGGELSPVADLVSSFSIDKARDAAWANALTLWHLRDLGFVAAAARDALARTVGLVSRQLLTVFPDPLDRPGH</sequence>